<keyword evidence="2" id="KW-1185">Reference proteome</keyword>
<dbReference type="AlphaFoldDB" id="A0A1M6LXT3"/>
<name>A0A1M6LXT3_MALRU</name>
<evidence type="ECO:0000313" key="1">
    <source>
        <dbReference type="EMBL" id="SHJ75996.1"/>
    </source>
</evidence>
<reference evidence="1 2" key="1">
    <citation type="submission" date="2016-11" db="EMBL/GenBank/DDBJ databases">
        <authorList>
            <person name="Jaros S."/>
            <person name="Januszkiewicz K."/>
            <person name="Wedrychowicz H."/>
        </authorList>
    </citation>
    <scope>NUCLEOTIDE SEQUENCE [LARGE SCALE GENOMIC DNA]</scope>
    <source>
        <strain evidence="1 2">DSM 5091</strain>
    </source>
</reference>
<dbReference type="STRING" id="1122189.SAMN02745165_03099"/>
<accession>A0A1M6LXT3</accession>
<dbReference type="EMBL" id="FQZT01000015">
    <property type="protein sequence ID" value="SHJ75996.1"/>
    <property type="molecule type" value="Genomic_DNA"/>
</dbReference>
<organism evidence="1 2">
    <name type="scientific">Malonomonas rubra DSM 5091</name>
    <dbReference type="NCBI Taxonomy" id="1122189"/>
    <lineage>
        <taxon>Bacteria</taxon>
        <taxon>Pseudomonadati</taxon>
        <taxon>Thermodesulfobacteriota</taxon>
        <taxon>Desulfuromonadia</taxon>
        <taxon>Desulfuromonadales</taxon>
        <taxon>Geopsychrobacteraceae</taxon>
        <taxon>Malonomonas</taxon>
    </lineage>
</organism>
<dbReference type="Proteomes" id="UP000184171">
    <property type="component" value="Unassembled WGS sequence"/>
</dbReference>
<proteinExistence type="predicted"/>
<gene>
    <name evidence="1" type="ORF">SAMN02745165_03099</name>
</gene>
<protein>
    <submittedName>
        <fullName evidence="1">Uncharacterized protein</fullName>
    </submittedName>
</protein>
<sequence>MISIQREHLTFSSIKKPPPHIRELWDKYTPPFAIPKVSPWVSGHQILSREAALSLAELHPLIVTAKHECLCNQRLLIFLTSRLNPDDRIPVGIVPRGTNPELIEQLVITDILTSTLLFSPSMPTKDIFHLSEKLPPELLDEISPALNQNFTTRAALLSTRTGTLYKWIKAERPD</sequence>
<evidence type="ECO:0000313" key="2">
    <source>
        <dbReference type="Proteomes" id="UP000184171"/>
    </source>
</evidence>
<dbReference type="RefSeq" id="WP_139249404.1">
    <property type="nucleotide sequence ID" value="NZ_FQZT01000015.1"/>
</dbReference>